<name>A0A4Y2M2W4_ARAVE</name>
<keyword evidence="1" id="KW-0812">Transmembrane</keyword>
<keyword evidence="4" id="KW-1185">Reference proteome</keyword>
<evidence type="ECO:0000256" key="1">
    <source>
        <dbReference type="SAM" id="Phobius"/>
    </source>
</evidence>
<dbReference type="AlphaFoldDB" id="A0A4Y2M2W4"/>
<organism evidence="3 4">
    <name type="scientific">Araneus ventricosus</name>
    <name type="common">Orbweaver spider</name>
    <name type="synonym">Epeira ventricosa</name>
    <dbReference type="NCBI Taxonomy" id="182803"/>
    <lineage>
        <taxon>Eukaryota</taxon>
        <taxon>Metazoa</taxon>
        <taxon>Ecdysozoa</taxon>
        <taxon>Arthropoda</taxon>
        <taxon>Chelicerata</taxon>
        <taxon>Arachnida</taxon>
        <taxon>Araneae</taxon>
        <taxon>Araneomorphae</taxon>
        <taxon>Entelegynae</taxon>
        <taxon>Araneoidea</taxon>
        <taxon>Araneidae</taxon>
        <taxon>Araneus</taxon>
    </lineage>
</organism>
<evidence type="ECO:0000313" key="4">
    <source>
        <dbReference type="Proteomes" id="UP000499080"/>
    </source>
</evidence>
<keyword evidence="1" id="KW-1133">Transmembrane helix</keyword>
<feature type="signal peptide" evidence="2">
    <location>
        <begin position="1"/>
        <end position="19"/>
    </location>
</feature>
<evidence type="ECO:0000313" key="3">
    <source>
        <dbReference type="EMBL" id="GBN21102.1"/>
    </source>
</evidence>
<dbReference type="EMBL" id="BGPR01006690">
    <property type="protein sequence ID" value="GBN21102.1"/>
    <property type="molecule type" value="Genomic_DNA"/>
</dbReference>
<feature type="transmembrane region" description="Helical" evidence="1">
    <location>
        <begin position="71"/>
        <end position="91"/>
    </location>
</feature>
<protein>
    <recommendedName>
        <fullName evidence="5">Secreted protein</fullName>
    </recommendedName>
</protein>
<evidence type="ECO:0000256" key="2">
    <source>
        <dbReference type="SAM" id="SignalP"/>
    </source>
</evidence>
<accession>A0A4Y2M2W4</accession>
<comment type="caution">
    <text evidence="3">The sequence shown here is derived from an EMBL/GenBank/DDBJ whole genome shotgun (WGS) entry which is preliminary data.</text>
</comment>
<proteinExistence type="predicted"/>
<gene>
    <name evidence="3" type="ORF">AVEN_80602_1</name>
</gene>
<feature type="chain" id="PRO_5021489850" description="Secreted protein" evidence="2">
    <location>
        <begin position="20"/>
        <end position="146"/>
    </location>
</feature>
<reference evidence="3 4" key="1">
    <citation type="journal article" date="2019" name="Sci. Rep.">
        <title>Orb-weaving spider Araneus ventricosus genome elucidates the spidroin gene catalogue.</title>
        <authorList>
            <person name="Kono N."/>
            <person name="Nakamura H."/>
            <person name="Ohtoshi R."/>
            <person name="Moran D.A.P."/>
            <person name="Shinohara A."/>
            <person name="Yoshida Y."/>
            <person name="Fujiwara M."/>
            <person name="Mori M."/>
            <person name="Tomita M."/>
            <person name="Arakawa K."/>
        </authorList>
    </citation>
    <scope>NUCLEOTIDE SEQUENCE [LARGE SCALE GENOMIC DNA]</scope>
</reference>
<keyword evidence="2" id="KW-0732">Signal</keyword>
<feature type="transmembrane region" description="Helical" evidence="1">
    <location>
        <begin position="103"/>
        <end position="126"/>
    </location>
</feature>
<keyword evidence="1" id="KW-0472">Membrane</keyword>
<dbReference type="Proteomes" id="UP000499080">
    <property type="component" value="Unassembled WGS sequence"/>
</dbReference>
<evidence type="ECO:0008006" key="5">
    <source>
        <dbReference type="Google" id="ProtNLM"/>
    </source>
</evidence>
<sequence>MVTAVISLMFLQLSSPSNALGNCSNFSRFRSVSLTFSVSGNCRQLFTLYLSSNFQCVLQLSSTFNVSLESVINFSILSGICLSPLLSATGLQRSMFLVNWSSTFTFLVTVVNFHVSGISVVNFQCFRNRLQRSMLLVTVFTLNNAL</sequence>